<protein>
    <submittedName>
        <fullName evidence="1">Uncharacterized protein</fullName>
    </submittedName>
</protein>
<proteinExistence type="predicted"/>
<reference evidence="1" key="1">
    <citation type="journal article" date="2019" name="MBio">
        <title>Virus Genomes from Deep Sea Sediments Expand the Ocean Megavirome and Support Independent Origins of Viral Gigantism.</title>
        <authorList>
            <person name="Backstrom D."/>
            <person name="Yutin N."/>
            <person name="Jorgensen S.L."/>
            <person name="Dharamshi J."/>
            <person name="Homa F."/>
            <person name="Zaremba-Niedwiedzka K."/>
            <person name="Spang A."/>
            <person name="Wolf Y.I."/>
            <person name="Koonin E.V."/>
            <person name="Ettema T.J."/>
        </authorList>
    </citation>
    <scope>NUCLEOTIDE SEQUENCE</scope>
</reference>
<sequence>MRLLVNVTELIAITKDSKINILFRYYIIRLIDYVVKFFRCLRNSLDINIDKALVHKNYSNGSKNIILDSKDFDNNMRIIDIINNIDKISKYENIMNQTIYLKCELHNGDNKLCLKKYLLKYKDHDKKYNHTLNNILLFEDVQSVKNDAYIEIMLLEEDGGEIEKNILYDGIRNVHINDIPNFIKKNQ</sequence>
<accession>A0A481Z1E6</accession>
<name>A0A481Z1E6_9VIRU</name>
<dbReference type="EMBL" id="MK500405">
    <property type="protein sequence ID" value="QBK88905.1"/>
    <property type="molecule type" value="Genomic_DNA"/>
</dbReference>
<organism evidence="1">
    <name type="scientific">Mimivirus LCMiAC01</name>
    <dbReference type="NCBI Taxonomy" id="2506608"/>
    <lineage>
        <taxon>Viruses</taxon>
        <taxon>Varidnaviria</taxon>
        <taxon>Bamfordvirae</taxon>
        <taxon>Nucleocytoviricota</taxon>
        <taxon>Megaviricetes</taxon>
        <taxon>Imitervirales</taxon>
        <taxon>Mimiviridae</taxon>
        <taxon>Klosneuvirinae</taxon>
    </lineage>
</organism>
<gene>
    <name evidence="1" type="ORF">LCMiAC01_05870</name>
</gene>
<evidence type="ECO:0000313" key="1">
    <source>
        <dbReference type="EMBL" id="QBK88905.1"/>
    </source>
</evidence>